<keyword evidence="3" id="KW-0812">Transmembrane</keyword>
<evidence type="ECO:0000256" key="2">
    <source>
        <dbReference type="SAM" id="MobiDB-lite"/>
    </source>
</evidence>
<dbReference type="InterPro" id="IPR052394">
    <property type="entry name" value="LRR-containing"/>
</dbReference>
<sequence>MALPGELHTLDDVDAPTENPYSPGVFGKLDIAALLEDHLLEGLDTEADTAVLERIFDNIRPQSDQSFSPQLRPCRDPAKDHLLAALHAAELGHPAAYAAVQDVLLATAGVLHVGVLGLNAAAVWALWTHGLHTAAIAGVVLLTLHLPLTSALVAASASTTAPSKGKAAAPASSRHHRFTAWFVVPLYDIAVLTALLPLQRRSLSDRRRLARRLRWLPAAELWLWQYRACRQLLLVVVHSVPMAVLGLVMCIVGSCRDALQSAGGVAAAGAGAAGAGTAAAAAAGGAGMLWLLIAATAVSLLHAALGLGEAALNARWAGQISLLRYCGLALRLRGAKKLPYEWQSQLSEPRLVIRPDSSDFSDLSRPQQCQLLRLALQRPYFAIANAVTHPRPPPKASPGAQNASSAAAGAAAAAGGGSSSGGCGGCTAALAAGWKRLTAFCRADCMMPGCCKAVACCGGGSAAGGGGRRRRRSSSSSDDDDGPMGRPRAPPSACLLLQSKAAVKAVVGLLPGPLAAARGSLTGDPPQCDLSVNLVSFRDAAACKHCRALLELVVRQGLRSLVVGDAKLQLDFFGVLTAYLPSRSCVLTKLVLKDVMSSGISVLCMLCEGMAANHSVTHLDLSNNQLWGMRGARELRTMLRGSAGLRVLLLPFCNIASAGAAEIFKGVAESASLEQLDLSQNHIGDDVPDWTELLGAPGVAAVPPAGGVAAGSGGPGAGAGAGGRARNGSLREVDLSFNWVQDALAGWTAALLEVFPTLSRLHLNHNSDAASSRVASRAATPKSLTPRTLTPRSLTPSNLRVASYSVASATGLAAAAAACGGSGAPATATTAAAAPAAGLSSTSAPVGLPVSAAAAAGAQGKQAGGGGGGGSGAGVWGLQRMASSALSPCGSERHEGGQLLASGAAAAAAAGGVQ</sequence>
<feature type="region of interest" description="Disordered" evidence="2">
    <location>
        <begin position="460"/>
        <end position="488"/>
    </location>
</feature>
<dbReference type="Proteomes" id="UP001054857">
    <property type="component" value="Unassembled WGS sequence"/>
</dbReference>
<dbReference type="PROSITE" id="PS51450">
    <property type="entry name" value="LRR"/>
    <property type="match status" value="1"/>
</dbReference>
<dbReference type="PANTHER" id="PTHR24114:SF2">
    <property type="entry name" value="F-BOX DOMAIN-CONTAINING PROTEIN-RELATED"/>
    <property type="match status" value="1"/>
</dbReference>
<protein>
    <submittedName>
        <fullName evidence="4">Uncharacterized protein</fullName>
    </submittedName>
</protein>
<feature type="transmembrane region" description="Helical" evidence="3">
    <location>
        <begin position="264"/>
        <end position="283"/>
    </location>
</feature>
<dbReference type="PANTHER" id="PTHR24114">
    <property type="entry name" value="LEUCINE RICH REPEAT FAMILY PROTEIN"/>
    <property type="match status" value="1"/>
</dbReference>
<feature type="transmembrane region" description="Helical" evidence="3">
    <location>
        <begin position="289"/>
        <end position="312"/>
    </location>
</feature>
<comment type="caution">
    <text evidence="4">The sequence shown here is derived from an EMBL/GenBank/DDBJ whole genome shotgun (WGS) entry which is preliminary data.</text>
</comment>
<accession>A0AAD3E460</accession>
<keyword evidence="3" id="KW-1133">Transmembrane helix</keyword>
<evidence type="ECO:0000256" key="1">
    <source>
        <dbReference type="ARBA" id="ARBA00004430"/>
    </source>
</evidence>
<feature type="transmembrane region" description="Helical" evidence="3">
    <location>
        <begin position="103"/>
        <end position="127"/>
    </location>
</feature>
<dbReference type="SUPFAM" id="SSF52047">
    <property type="entry name" value="RNI-like"/>
    <property type="match status" value="1"/>
</dbReference>
<evidence type="ECO:0000256" key="3">
    <source>
        <dbReference type="SAM" id="Phobius"/>
    </source>
</evidence>
<keyword evidence="5" id="KW-1185">Reference proteome</keyword>
<feature type="region of interest" description="Disordered" evidence="2">
    <location>
        <begin position="769"/>
        <end position="794"/>
    </location>
</feature>
<feature type="transmembrane region" description="Helical" evidence="3">
    <location>
        <begin position="232"/>
        <end position="252"/>
    </location>
</feature>
<name>A0AAD3E460_9CHLO</name>
<dbReference type="EMBL" id="BMAR01000059">
    <property type="protein sequence ID" value="GFR52227.1"/>
    <property type="molecule type" value="Genomic_DNA"/>
</dbReference>
<feature type="transmembrane region" description="Helical" evidence="3">
    <location>
        <begin position="133"/>
        <end position="157"/>
    </location>
</feature>
<keyword evidence="3" id="KW-0472">Membrane</keyword>
<proteinExistence type="predicted"/>
<comment type="subcellular location">
    <subcellularLocation>
        <location evidence="1">Cytoplasm</location>
        <location evidence="1">Cytoskeleton</location>
        <location evidence="1">Cilium axoneme</location>
    </subcellularLocation>
</comment>
<feature type="non-terminal residue" evidence="4">
    <location>
        <position position="914"/>
    </location>
</feature>
<reference evidence="4 5" key="1">
    <citation type="journal article" date="2021" name="Sci. Rep.">
        <title>Genome sequencing of the multicellular alga Astrephomene provides insights into convergent evolution of germ-soma differentiation.</title>
        <authorList>
            <person name="Yamashita S."/>
            <person name="Yamamoto K."/>
            <person name="Matsuzaki R."/>
            <person name="Suzuki S."/>
            <person name="Yamaguchi H."/>
            <person name="Hirooka S."/>
            <person name="Minakuchi Y."/>
            <person name="Miyagishima S."/>
            <person name="Kawachi M."/>
            <person name="Toyoda A."/>
            <person name="Nozaki H."/>
        </authorList>
    </citation>
    <scope>NUCLEOTIDE SEQUENCE [LARGE SCALE GENOMIC DNA]</scope>
    <source>
        <strain evidence="4 5">NIES-4017</strain>
    </source>
</reference>
<evidence type="ECO:0000313" key="4">
    <source>
        <dbReference type="EMBL" id="GFR52227.1"/>
    </source>
</evidence>
<dbReference type="GO" id="GO:0005930">
    <property type="term" value="C:axoneme"/>
    <property type="evidence" value="ECO:0007669"/>
    <property type="project" value="UniProtKB-SubCell"/>
</dbReference>
<dbReference type="InterPro" id="IPR001611">
    <property type="entry name" value="Leu-rich_rpt"/>
</dbReference>
<evidence type="ECO:0000313" key="5">
    <source>
        <dbReference type="Proteomes" id="UP001054857"/>
    </source>
</evidence>
<feature type="transmembrane region" description="Helical" evidence="3">
    <location>
        <begin position="178"/>
        <end position="198"/>
    </location>
</feature>
<gene>
    <name evidence="4" type="ORF">Agub_g14680</name>
</gene>
<dbReference type="Pfam" id="PF13516">
    <property type="entry name" value="LRR_6"/>
    <property type="match status" value="2"/>
</dbReference>
<dbReference type="Gene3D" id="3.80.10.10">
    <property type="entry name" value="Ribonuclease Inhibitor"/>
    <property type="match status" value="1"/>
</dbReference>
<dbReference type="AlphaFoldDB" id="A0AAD3E460"/>
<organism evidence="4 5">
    <name type="scientific">Astrephomene gubernaculifera</name>
    <dbReference type="NCBI Taxonomy" id="47775"/>
    <lineage>
        <taxon>Eukaryota</taxon>
        <taxon>Viridiplantae</taxon>
        <taxon>Chlorophyta</taxon>
        <taxon>core chlorophytes</taxon>
        <taxon>Chlorophyceae</taxon>
        <taxon>CS clade</taxon>
        <taxon>Chlamydomonadales</taxon>
        <taxon>Astrephomenaceae</taxon>
        <taxon>Astrephomene</taxon>
    </lineage>
</organism>
<dbReference type="InterPro" id="IPR032675">
    <property type="entry name" value="LRR_dom_sf"/>
</dbReference>